<protein>
    <submittedName>
        <fullName evidence="2">Uncharacterized protein</fullName>
    </submittedName>
</protein>
<dbReference type="EMBL" id="DUZY01000001">
    <property type="protein sequence ID" value="DAD19170.1"/>
    <property type="molecule type" value="Genomic_DNA"/>
</dbReference>
<dbReference type="Proteomes" id="UP000607653">
    <property type="component" value="Unassembled WGS sequence"/>
</dbReference>
<sequence>MVKLASARENRLYGPRLGRNRLEFINAGLYVFASLLLVGGFLSQFSRDAKSGLVILLIALALISLVNVHDLLAHLAGIDYQLGLMGFDRQLALVEFAVPIVQAEKGRYYYFRLEKYALNMLIVGSVLWLIGSINNSCQIYERADGHVQILQQSVYLPFLMGSLLFLVGAILNCHEQSGMIHHGLMLLGKSWVWLGIFGSLLFLIGGLVNLAKVFKMQQVGGVRLEKLRGGAQEQLNREREGEVPLILEEQTRRKQNEAKPIVFPTPYKDALLGRS</sequence>
<evidence type="ECO:0000313" key="2">
    <source>
        <dbReference type="EMBL" id="DAD19170.1"/>
    </source>
</evidence>
<reference evidence="2 3" key="1">
    <citation type="journal article" date="2020" name="Mol. Biol. Evol.">
        <title>Distinct Expression and Methylation Patterns for Genes with Different Fates following a Single Whole-Genome Duplication in Flowering Plants.</title>
        <authorList>
            <person name="Shi T."/>
            <person name="Rahmani R.S."/>
            <person name="Gugger P.F."/>
            <person name="Wang M."/>
            <person name="Li H."/>
            <person name="Zhang Y."/>
            <person name="Li Z."/>
            <person name="Wang Q."/>
            <person name="Van de Peer Y."/>
            <person name="Marchal K."/>
            <person name="Chen J."/>
        </authorList>
    </citation>
    <scope>NUCLEOTIDE SEQUENCE [LARGE SCALE GENOMIC DNA]</scope>
    <source>
        <tissue evidence="2">Leaf</tissue>
    </source>
</reference>
<dbReference type="PANTHER" id="PTHR34967:SF1">
    <property type="entry name" value="OS02G0257200 PROTEIN"/>
    <property type="match status" value="1"/>
</dbReference>
<proteinExistence type="predicted"/>
<feature type="transmembrane region" description="Helical" evidence="1">
    <location>
        <begin position="116"/>
        <end position="133"/>
    </location>
</feature>
<feature type="transmembrane region" description="Helical" evidence="1">
    <location>
        <begin position="24"/>
        <end position="42"/>
    </location>
</feature>
<keyword evidence="1" id="KW-0812">Transmembrane</keyword>
<feature type="transmembrane region" description="Helical" evidence="1">
    <location>
        <begin position="191"/>
        <end position="211"/>
    </location>
</feature>
<name>A0A822XFL2_NELNU</name>
<accession>A0A822XFL2</accession>
<keyword evidence="1" id="KW-0472">Membrane</keyword>
<gene>
    <name evidence="2" type="ORF">HUJ06_020633</name>
</gene>
<feature type="transmembrane region" description="Helical" evidence="1">
    <location>
        <begin position="54"/>
        <end position="76"/>
    </location>
</feature>
<evidence type="ECO:0000256" key="1">
    <source>
        <dbReference type="SAM" id="Phobius"/>
    </source>
</evidence>
<organism evidence="2 3">
    <name type="scientific">Nelumbo nucifera</name>
    <name type="common">Sacred lotus</name>
    <dbReference type="NCBI Taxonomy" id="4432"/>
    <lineage>
        <taxon>Eukaryota</taxon>
        <taxon>Viridiplantae</taxon>
        <taxon>Streptophyta</taxon>
        <taxon>Embryophyta</taxon>
        <taxon>Tracheophyta</taxon>
        <taxon>Spermatophyta</taxon>
        <taxon>Magnoliopsida</taxon>
        <taxon>Proteales</taxon>
        <taxon>Nelumbonaceae</taxon>
        <taxon>Nelumbo</taxon>
    </lineage>
</organism>
<keyword evidence="3" id="KW-1185">Reference proteome</keyword>
<feature type="transmembrane region" description="Helical" evidence="1">
    <location>
        <begin position="154"/>
        <end position="171"/>
    </location>
</feature>
<dbReference type="PANTHER" id="PTHR34967">
    <property type="entry name" value="OS02G0257200 PROTEIN"/>
    <property type="match status" value="1"/>
</dbReference>
<comment type="caution">
    <text evidence="2">The sequence shown here is derived from an EMBL/GenBank/DDBJ whole genome shotgun (WGS) entry which is preliminary data.</text>
</comment>
<dbReference type="AlphaFoldDB" id="A0A822XFL2"/>
<keyword evidence="1" id="KW-1133">Transmembrane helix</keyword>
<evidence type="ECO:0000313" key="3">
    <source>
        <dbReference type="Proteomes" id="UP000607653"/>
    </source>
</evidence>